<dbReference type="AlphaFoldDB" id="A0A2Z6EU16"/>
<evidence type="ECO:0000313" key="3">
    <source>
        <dbReference type="Proteomes" id="UP000282597"/>
    </source>
</evidence>
<keyword evidence="3" id="KW-1185">Reference proteome</keyword>
<proteinExistence type="predicted"/>
<sequence length="130" mass="14572">MLRKFFFCCAVGFLTGACSAPSSIAVKQPAQQTALRYRADLHTELALAYLDKEQFEVARREAALALQLMPDHRAALHALALLEHMVGNAQAADQYFQRALVLKGAKDDTSLRLNYARFLDEQARRAVFED</sequence>
<keyword evidence="1" id="KW-0732">Signal</keyword>
<evidence type="ECO:0000256" key="1">
    <source>
        <dbReference type="SAM" id="SignalP"/>
    </source>
</evidence>
<dbReference type="RefSeq" id="WP_045362878.1">
    <property type="nucleotide sequence ID" value="NZ_AP018150.1"/>
</dbReference>
<dbReference type="PROSITE" id="PS51257">
    <property type="entry name" value="PROKAR_LIPOPROTEIN"/>
    <property type="match status" value="1"/>
</dbReference>
<feature type="chain" id="PRO_5016336061" evidence="1">
    <location>
        <begin position="20"/>
        <end position="130"/>
    </location>
</feature>
<dbReference type="Proteomes" id="UP000282597">
    <property type="component" value="Chromosome"/>
</dbReference>
<name>A0A2Z6EU16_9BURK</name>
<dbReference type="Gene3D" id="1.25.40.10">
    <property type="entry name" value="Tetratricopeptide repeat domain"/>
    <property type="match status" value="1"/>
</dbReference>
<gene>
    <name evidence="2" type="ORF">MCB1EB_0731</name>
</gene>
<evidence type="ECO:0000313" key="2">
    <source>
        <dbReference type="EMBL" id="BBE08892.1"/>
    </source>
</evidence>
<organism evidence="2 3">
    <name type="scientific">Mycoavidus cysteinexigens</name>
    <dbReference type="NCBI Taxonomy" id="1553431"/>
    <lineage>
        <taxon>Bacteria</taxon>
        <taxon>Pseudomonadati</taxon>
        <taxon>Pseudomonadota</taxon>
        <taxon>Betaproteobacteria</taxon>
        <taxon>Burkholderiales</taxon>
        <taxon>Burkholderiaceae</taxon>
        <taxon>Mycoavidus</taxon>
    </lineage>
</organism>
<dbReference type="InterPro" id="IPR011990">
    <property type="entry name" value="TPR-like_helical_dom_sf"/>
</dbReference>
<accession>A0A2Z6EU16</accession>
<dbReference type="EMBL" id="AP018150">
    <property type="protein sequence ID" value="BBE08892.1"/>
    <property type="molecule type" value="Genomic_DNA"/>
</dbReference>
<dbReference type="KEGG" id="mcys:MCB1EB_0731"/>
<dbReference type="SUPFAM" id="SSF48452">
    <property type="entry name" value="TPR-like"/>
    <property type="match status" value="1"/>
</dbReference>
<protein>
    <submittedName>
        <fullName evidence="2">Uncharacterized protein</fullName>
    </submittedName>
</protein>
<feature type="signal peptide" evidence="1">
    <location>
        <begin position="1"/>
        <end position="19"/>
    </location>
</feature>
<reference evidence="2 3" key="1">
    <citation type="journal article" date="2018" name="Microbes Environ.">
        <title>Comparative Genomic Insights into Endofungal Lifestyles of Two Bacterial Endosymbionts, Mycoavidus cysteinexigens and Burkholderia rhizoxinica.</title>
        <authorList>
            <person name="Sharmin D."/>
            <person name="Guo Y."/>
            <person name="Nishizawa T."/>
            <person name="Ohshima S."/>
            <person name="Sato Y."/>
            <person name="Takashima Y."/>
            <person name="Narisawa K."/>
            <person name="Ohta H."/>
        </authorList>
    </citation>
    <scope>NUCLEOTIDE SEQUENCE [LARGE SCALE GENOMIC DNA]</scope>
    <source>
        <strain evidence="2 3">B1-EB</strain>
    </source>
</reference>